<feature type="domain" description="NERD" evidence="1">
    <location>
        <begin position="41"/>
        <end position="157"/>
    </location>
</feature>
<dbReference type="PATRIC" id="fig|157838.3.peg.2887"/>
<dbReference type="OrthoDB" id="569879at2"/>
<dbReference type="Proteomes" id="UP000051888">
    <property type="component" value="Unassembled WGS sequence"/>
</dbReference>
<dbReference type="STRING" id="157838.AN964_13005"/>
<dbReference type="EMBL" id="LJJC01000004">
    <property type="protein sequence ID" value="KQL54319.1"/>
    <property type="molecule type" value="Genomic_DNA"/>
</dbReference>
<name>A0A0Q3WSZ0_9BACI</name>
<proteinExistence type="predicted"/>
<dbReference type="InterPro" id="IPR011528">
    <property type="entry name" value="NERD"/>
</dbReference>
<dbReference type="PROSITE" id="PS50965">
    <property type="entry name" value="NERD"/>
    <property type="match status" value="1"/>
</dbReference>
<dbReference type="AlphaFoldDB" id="A0A0Q3WSZ0"/>
<dbReference type="Pfam" id="PF08378">
    <property type="entry name" value="NERD"/>
    <property type="match status" value="1"/>
</dbReference>
<comment type="caution">
    <text evidence="2">The sequence shown here is derived from an EMBL/GenBank/DDBJ whole genome shotgun (WGS) entry which is preliminary data.</text>
</comment>
<accession>A0A0Q3WSZ0</accession>
<evidence type="ECO:0000313" key="2">
    <source>
        <dbReference type="EMBL" id="KQL54319.1"/>
    </source>
</evidence>
<organism evidence="2 3">
    <name type="scientific">Heyndrickxia shackletonii</name>
    <dbReference type="NCBI Taxonomy" id="157838"/>
    <lineage>
        <taxon>Bacteria</taxon>
        <taxon>Bacillati</taxon>
        <taxon>Bacillota</taxon>
        <taxon>Bacilli</taxon>
        <taxon>Bacillales</taxon>
        <taxon>Bacillaceae</taxon>
        <taxon>Heyndrickxia</taxon>
    </lineage>
</organism>
<dbReference type="RefSeq" id="WP_055740089.1">
    <property type="nucleotide sequence ID" value="NZ_JAAIWL010000030.1"/>
</dbReference>
<sequence>MIVKNRTVPIRVLQDKALLDRLPKNHKKYPTILENYKTFNTGHLGEKNIDYYLEILPEKDYFIFHGLRLEYKSQHFQIDTLILTSNFALILEVKTIKGTLFFDTKFKQMIQILDGKKKGYPYPITQVNRQKELLRKWMEEHNIKSYPMEGLVVISRQSTILDTNAEDNSIYEIVIHASNLLERINDFHQIYKKKIFSTPQMKKMSDLLLNAHTPLYNNILQLYDIDQNELIRGVQCPSCESYPMNYKNRYWYCAKCSYKSNSSFRKAIYEYFLLIEPTISNQACRKFLLINSPKSSRYFLKSMELKTTGSGRFIKYKMPNNIDEEFLV</sequence>
<keyword evidence="3" id="KW-1185">Reference proteome</keyword>
<gene>
    <name evidence="2" type="ORF">AN964_13005</name>
</gene>
<reference evidence="2 3" key="1">
    <citation type="submission" date="2015-09" db="EMBL/GenBank/DDBJ databases">
        <title>Genome sequencing project for genomic taxonomy and phylogenomics of Bacillus-like bacteria.</title>
        <authorList>
            <person name="Liu B."/>
            <person name="Wang J."/>
            <person name="Zhu Y."/>
            <person name="Liu G."/>
            <person name="Chen Q."/>
            <person name="Chen Z."/>
            <person name="Lan J."/>
            <person name="Che J."/>
            <person name="Ge C."/>
            <person name="Shi H."/>
            <person name="Pan Z."/>
            <person name="Liu X."/>
        </authorList>
    </citation>
    <scope>NUCLEOTIDE SEQUENCE [LARGE SCALE GENOMIC DNA]</scope>
    <source>
        <strain evidence="2 3">LMG 18435</strain>
    </source>
</reference>
<protein>
    <recommendedName>
        <fullName evidence="1">NERD domain-containing protein</fullName>
    </recommendedName>
</protein>
<evidence type="ECO:0000313" key="3">
    <source>
        <dbReference type="Proteomes" id="UP000051888"/>
    </source>
</evidence>
<evidence type="ECO:0000259" key="1">
    <source>
        <dbReference type="PROSITE" id="PS50965"/>
    </source>
</evidence>